<dbReference type="AlphaFoldDB" id="A0A975S5Z0"/>
<dbReference type="InterPro" id="IPR023365">
    <property type="entry name" value="Sortase_dom-sf"/>
</dbReference>
<keyword evidence="1" id="KW-0378">Hydrolase</keyword>
<dbReference type="RefSeq" id="WP_207348591.1">
    <property type="nucleotide sequence ID" value="NZ_CP076456.1"/>
</dbReference>
<evidence type="ECO:0000313" key="3">
    <source>
        <dbReference type="EMBL" id="QWQ36433.1"/>
    </source>
</evidence>
<dbReference type="SUPFAM" id="SSF63817">
    <property type="entry name" value="Sortase"/>
    <property type="match status" value="1"/>
</dbReference>
<dbReference type="Gene3D" id="2.40.260.10">
    <property type="entry name" value="Sortase"/>
    <property type="match status" value="1"/>
</dbReference>
<dbReference type="GO" id="GO:0016787">
    <property type="term" value="F:hydrolase activity"/>
    <property type="evidence" value="ECO:0007669"/>
    <property type="project" value="UniProtKB-KW"/>
</dbReference>
<dbReference type="Pfam" id="PF04203">
    <property type="entry name" value="Sortase"/>
    <property type="match status" value="1"/>
</dbReference>
<name>A0A975S5Z0_9MICC</name>
<feature type="region of interest" description="Disordered" evidence="2">
    <location>
        <begin position="30"/>
        <end position="87"/>
    </location>
</feature>
<dbReference type="Proteomes" id="UP000680588">
    <property type="component" value="Chromosome"/>
</dbReference>
<dbReference type="InterPro" id="IPR005754">
    <property type="entry name" value="Sortase"/>
</dbReference>
<sequence length="230" mass="23969">MSRLTPETGGGRSLRATAAAGLLITASLLIPGCGTSPGAEALPPEPSESSWQLPPSPAQTTGSTVTSEPTETPSPEPAREITAPPRTLTLPSVAAGSDLMQVGLREDGTLEVPPGNPGAPAAWYRDSPKPGDPGPAVILGHVNADDGGPGVFANLRELQPNDEIQVQREDGSTAVFTVMYGEQYPKDTFPTEKVYGNTDGPELRLITCDGYDPQTGTFGDNYVVYARIAP</sequence>
<dbReference type="KEGG" id="asun:KG104_00925"/>
<feature type="compositionally biased region" description="Low complexity" evidence="2">
    <location>
        <begin position="60"/>
        <end position="73"/>
    </location>
</feature>
<protein>
    <submittedName>
        <fullName evidence="3">Sortase</fullName>
    </submittedName>
</protein>
<gene>
    <name evidence="3" type="ORF">KG104_00925</name>
</gene>
<reference evidence="3" key="1">
    <citation type="submission" date="2021-06" db="EMBL/GenBank/DDBJ databases">
        <title>Novel species in genus Arthrobacter.</title>
        <authorList>
            <person name="Zhang G."/>
        </authorList>
    </citation>
    <scope>NUCLEOTIDE SEQUENCE</scope>
    <source>
        <strain evidence="3">Zg-ZUI122</strain>
    </source>
</reference>
<evidence type="ECO:0000256" key="2">
    <source>
        <dbReference type="SAM" id="MobiDB-lite"/>
    </source>
</evidence>
<dbReference type="EMBL" id="CP076456">
    <property type="protein sequence ID" value="QWQ36433.1"/>
    <property type="molecule type" value="Genomic_DNA"/>
</dbReference>
<dbReference type="CDD" id="cd05829">
    <property type="entry name" value="Sortase_F"/>
    <property type="match status" value="1"/>
</dbReference>
<evidence type="ECO:0000313" key="4">
    <source>
        <dbReference type="Proteomes" id="UP000680588"/>
    </source>
</evidence>
<proteinExistence type="predicted"/>
<dbReference type="InterPro" id="IPR042001">
    <property type="entry name" value="Sortase_F"/>
</dbReference>
<evidence type="ECO:0000256" key="1">
    <source>
        <dbReference type="ARBA" id="ARBA00022801"/>
    </source>
</evidence>
<accession>A0A975S5Z0</accession>
<organism evidence="3 4">
    <name type="scientific">Arthrobacter sunyaminii</name>
    <dbReference type="NCBI Taxonomy" id="2816859"/>
    <lineage>
        <taxon>Bacteria</taxon>
        <taxon>Bacillati</taxon>
        <taxon>Actinomycetota</taxon>
        <taxon>Actinomycetes</taxon>
        <taxon>Micrococcales</taxon>
        <taxon>Micrococcaceae</taxon>
        <taxon>Arthrobacter</taxon>
    </lineage>
</organism>
<keyword evidence="4" id="KW-1185">Reference proteome</keyword>